<proteinExistence type="inferred from homology"/>
<reference evidence="6 7" key="1">
    <citation type="submission" date="2023-07" db="EMBL/GenBank/DDBJ databases">
        <title>Genomic Encyclopedia of Type Strains, Phase IV (KMG-IV): sequencing the most valuable type-strain genomes for metagenomic binning, comparative biology and taxonomic classification.</title>
        <authorList>
            <person name="Goeker M."/>
        </authorList>
    </citation>
    <scope>NUCLEOTIDE SEQUENCE [LARGE SCALE GENOMIC DNA]</scope>
    <source>
        <strain evidence="6 7">DSM 1400</strain>
    </source>
</reference>
<keyword evidence="3 4" id="KW-0732">Signal</keyword>
<name>A0ABU0JUW5_HATLI</name>
<evidence type="ECO:0000256" key="3">
    <source>
        <dbReference type="ARBA" id="ARBA00022729"/>
    </source>
</evidence>
<dbReference type="InterPro" id="IPR030678">
    <property type="entry name" value="Peptide/Ni-bd"/>
</dbReference>
<evidence type="ECO:0000256" key="4">
    <source>
        <dbReference type="SAM" id="SignalP"/>
    </source>
</evidence>
<evidence type="ECO:0000256" key="1">
    <source>
        <dbReference type="ARBA" id="ARBA00004193"/>
    </source>
</evidence>
<dbReference type="InterPro" id="IPR000914">
    <property type="entry name" value="SBP_5_dom"/>
</dbReference>
<evidence type="ECO:0000259" key="5">
    <source>
        <dbReference type="Pfam" id="PF00496"/>
    </source>
</evidence>
<dbReference type="EMBL" id="JAUSWN010000033">
    <property type="protein sequence ID" value="MDQ0480901.1"/>
    <property type="molecule type" value="Genomic_DNA"/>
</dbReference>
<dbReference type="SUPFAM" id="SSF53850">
    <property type="entry name" value="Periplasmic binding protein-like II"/>
    <property type="match status" value="1"/>
</dbReference>
<organism evidence="6 7">
    <name type="scientific">Hathewaya limosa</name>
    <name type="common">Clostridium limosum</name>
    <dbReference type="NCBI Taxonomy" id="1536"/>
    <lineage>
        <taxon>Bacteria</taxon>
        <taxon>Bacillati</taxon>
        <taxon>Bacillota</taxon>
        <taxon>Clostridia</taxon>
        <taxon>Eubacteriales</taxon>
        <taxon>Clostridiaceae</taxon>
        <taxon>Hathewaya</taxon>
    </lineage>
</organism>
<feature type="chain" id="PRO_5046195176" evidence="4">
    <location>
        <begin position="27"/>
        <end position="538"/>
    </location>
</feature>
<evidence type="ECO:0000313" key="7">
    <source>
        <dbReference type="Proteomes" id="UP001224418"/>
    </source>
</evidence>
<dbReference type="PIRSF" id="PIRSF002741">
    <property type="entry name" value="MppA"/>
    <property type="match status" value="1"/>
</dbReference>
<dbReference type="InterPro" id="IPR023765">
    <property type="entry name" value="SBP_5_CS"/>
</dbReference>
<dbReference type="PROSITE" id="PS51257">
    <property type="entry name" value="PROKAR_LIPOPROTEIN"/>
    <property type="match status" value="1"/>
</dbReference>
<dbReference type="CDD" id="cd00995">
    <property type="entry name" value="PBP2_NikA_DppA_OppA_like"/>
    <property type="match status" value="1"/>
</dbReference>
<evidence type="ECO:0000313" key="6">
    <source>
        <dbReference type="EMBL" id="MDQ0480901.1"/>
    </source>
</evidence>
<protein>
    <submittedName>
        <fullName evidence="6">Peptide/nickel transport system substrate-binding protein</fullName>
    </submittedName>
</protein>
<dbReference type="RefSeq" id="WP_307357192.1">
    <property type="nucleotide sequence ID" value="NZ_BAAACJ010000028.1"/>
</dbReference>
<dbReference type="PANTHER" id="PTHR30290">
    <property type="entry name" value="PERIPLASMIC BINDING COMPONENT OF ABC TRANSPORTER"/>
    <property type="match status" value="1"/>
</dbReference>
<dbReference type="Gene3D" id="3.10.105.10">
    <property type="entry name" value="Dipeptide-binding Protein, Domain 3"/>
    <property type="match status" value="1"/>
</dbReference>
<dbReference type="Proteomes" id="UP001224418">
    <property type="component" value="Unassembled WGS sequence"/>
</dbReference>
<gene>
    <name evidence="6" type="ORF">QOZ93_002651</name>
</gene>
<keyword evidence="7" id="KW-1185">Reference proteome</keyword>
<evidence type="ECO:0000256" key="2">
    <source>
        <dbReference type="ARBA" id="ARBA00005695"/>
    </source>
</evidence>
<accession>A0ABU0JUW5</accession>
<dbReference type="PANTHER" id="PTHR30290:SF59">
    <property type="entry name" value="OLIGOPEPTIDE ABC TRANSPORTER,SUBSTRATE-BINDING PROTEIN"/>
    <property type="match status" value="1"/>
</dbReference>
<dbReference type="PROSITE" id="PS01040">
    <property type="entry name" value="SBP_BACTERIAL_5"/>
    <property type="match status" value="1"/>
</dbReference>
<comment type="caution">
    <text evidence="6">The sequence shown here is derived from an EMBL/GenBank/DDBJ whole genome shotgun (WGS) entry which is preliminary data.</text>
</comment>
<feature type="signal peptide" evidence="4">
    <location>
        <begin position="1"/>
        <end position="26"/>
    </location>
</feature>
<comment type="similarity">
    <text evidence="2">Belongs to the bacterial solute-binding protein 5 family.</text>
</comment>
<dbReference type="Gene3D" id="3.90.76.10">
    <property type="entry name" value="Dipeptide-binding Protein, Domain 1"/>
    <property type="match status" value="1"/>
</dbReference>
<dbReference type="Pfam" id="PF00496">
    <property type="entry name" value="SBP_bac_5"/>
    <property type="match status" value="1"/>
</dbReference>
<feature type="domain" description="Solute-binding protein family 5" evidence="5">
    <location>
        <begin position="94"/>
        <end position="449"/>
    </location>
</feature>
<sequence>MKKKFLAALLSASLVFSLIGCSSSKASSDKKVTTKSETTQTEAKKKDGGTLVLSAGSDPTSLNPFFRQNRITFTVSNALFDPLFIQDGDETRYYLAKNLKISDDMLTYTLTLKDNLKWHDGEKLDADDIIFTIKTALDKKQNIERRDSFIVGGKEVQIIKKDNLTIEFKLPEVYTPFKAGLADFRPIPKHIFEKESQKDIAKAEASTSKPIGSGPYKLKEWKKGETLTLQRFNDYYGGKPNIDQIVFRTVADKNSTSAAFENGEISSTYLNNEKYLQFKNNNNFKTYEFDEGMVNYMVINTKHNPILAKKEVRQAICYALDKDEIIKSDAGTTELSKKAYSVFPPTASCYTDNVEKYNHNSERAKELMKKAGVSNGKLTFNYVGDDEGQKKQALIVQQELKEIGLTVDPVAIDYESFFNKLTGESKRDFDFMLNGYVMGSEPSAYAEVYGTKASFNASCYSNPEIDTLFKKADIEKDSKKRTELYEKIQQTIADDAIVYPVDYAISRVATVKNLAGVKEARLVPIYMFEDLSKLYFTE</sequence>
<comment type="subcellular location">
    <subcellularLocation>
        <location evidence="1">Cell membrane</location>
        <topology evidence="1">Lipid-anchor</topology>
    </subcellularLocation>
</comment>
<dbReference type="Gene3D" id="3.40.190.10">
    <property type="entry name" value="Periplasmic binding protein-like II"/>
    <property type="match status" value="1"/>
</dbReference>
<dbReference type="InterPro" id="IPR039424">
    <property type="entry name" value="SBP_5"/>
</dbReference>